<dbReference type="InParanoid" id="K0IMD8"/>
<dbReference type="Pfam" id="PF01872">
    <property type="entry name" value="RibD_C"/>
    <property type="match status" value="1"/>
</dbReference>
<evidence type="ECO:0000256" key="4">
    <source>
        <dbReference type="ARBA" id="ARBA00022619"/>
    </source>
</evidence>
<dbReference type="PATRIC" id="fig|1237085.11.peg.3258"/>
<dbReference type="NCBIfam" id="TIGR00227">
    <property type="entry name" value="ribD_Cterm"/>
    <property type="match status" value="1"/>
</dbReference>
<reference evidence="11 12" key="1">
    <citation type="journal article" date="2012" name="Environ. Microbiol.">
        <title>The genome of the ammonia-oxidizing Candidatus Nitrososphaera gargensis: insights into metabolic versatility and environmental adaptations.</title>
        <authorList>
            <person name="Spang A."/>
            <person name="Poehlein A."/>
            <person name="Offre P."/>
            <person name="Zumbragel S."/>
            <person name="Haider S."/>
            <person name="Rychlik N."/>
            <person name="Nowka B."/>
            <person name="Schmeisser C."/>
            <person name="Lebedeva E.V."/>
            <person name="Rattei T."/>
            <person name="Bohm C."/>
            <person name="Schmid M."/>
            <person name="Galushko A."/>
            <person name="Hatzenpichler R."/>
            <person name="Weinmaier T."/>
            <person name="Daniel R."/>
            <person name="Schleper C."/>
            <person name="Spieck E."/>
            <person name="Streit W."/>
            <person name="Wagner M."/>
        </authorList>
    </citation>
    <scope>NUCLEOTIDE SEQUENCE [LARGE SCALE GENOMIC DNA]</scope>
    <source>
        <strain evidence="12">Ga9.2</strain>
    </source>
</reference>
<protein>
    <recommendedName>
        <fullName evidence="9">2,5-diamino-6-(ribosylamino)-4(3H)-pyrimidinone 5'-phosphate reductase</fullName>
        <ecNumber evidence="9">1.1.1.302</ecNumber>
    </recommendedName>
</protein>
<evidence type="ECO:0000256" key="2">
    <source>
        <dbReference type="ARBA" id="ARBA00009723"/>
    </source>
</evidence>
<dbReference type="Gene3D" id="3.40.430.10">
    <property type="entry name" value="Dihydrofolate Reductase, subunit A"/>
    <property type="match status" value="1"/>
</dbReference>
<feature type="domain" description="Bacterial bifunctional deaminase-reductase C-terminal" evidence="10">
    <location>
        <begin position="3"/>
        <end position="214"/>
    </location>
</feature>
<keyword evidence="4" id="KW-0686">Riboflavin biosynthesis</keyword>
<dbReference type="GO" id="GO:0050661">
    <property type="term" value="F:NADP binding"/>
    <property type="evidence" value="ECO:0007669"/>
    <property type="project" value="InterPro"/>
</dbReference>
<evidence type="ECO:0000256" key="8">
    <source>
        <dbReference type="ARBA" id="ARBA00049020"/>
    </source>
</evidence>
<dbReference type="GO" id="GO:0008703">
    <property type="term" value="F:5-amino-6-(5-phosphoribosylamino)uracil reductase activity"/>
    <property type="evidence" value="ECO:0007669"/>
    <property type="project" value="InterPro"/>
</dbReference>
<dbReference type="InterPro" id="IPR006401">
    <property type="entry name" value="Rib_reduct_arc"/>
</dbReference>
<dbReference type="RefSeq" id="WP_015020710.1">
    <property type="nucleotide sequence ID" value="NC_018719.1"/>
</dbReference>
<dbReference type="Proteomes" id="UP000008037">
    <property type="component" value="Chromosome"/>
</dbReference>
<dbReference type="GO" id="GO:0016787">
    <property type="term" value="F:hydrolase activity"/>
    <property type="evidence" value="ECO:0007669"/>
    <property type="project" value="UniProtKB-KW"/>
</dbReference>
<comment type="pathway">
    <text evidence="1">Cofactor biosynthesis; riboflavin biosynthesis.</text>
</comment>
<dbReference type="InterPro" id="IPR050765">
    <property type="entry name" value="Riboflavin_Biosynth_HTPR"/>
</dbReference>
<evidence type="ECO:0000256" key="6">
    <source>
        <dbReference type="ARBA" id="ARBA00023002"/>
    </source>
</evidence>
<evidence type="ECO:0000313" key="12">
    <source>
        <dbReference type="Proteomes" id="UP000008037"/>
    </source>
</evidence>
<dbReference type="AlphaFoldDB" id="K0IMD8"/>
<evidence type="ECO:0000259" key="10">
    <source>
        <dbReference type="Pfam" id="PF01872"/>
    </source>
</evidence>
<dbReference type="KEGG" id="nga:Ngar_c32620"/>
<comment type="catalytic activity">
    <reaction evidence="8">
        <text>2,5-diamino-6-(1-D-ribitylamino)pyrimidin-4(3H)-one 5'-phosphate + NADP(+) = 2,5-diamino-6-(1-D-ribosylamino)pyrimidin-4(3H)-one 5'-phosphate + NADPH + H(+)</text>
        <dbReference type="Rhea" id="RHEA:27278"/>
        <dbReference type="ChEBI" id="CHEBI:15378"/>
        <dbReference type="ChEBI" id="CHEBI:57783"/>
        <dbReference type="ChEBI" id="CHEBI:58349"/>
        <dbReference type="ChEBI" id="CHEBI:58890"/>
        <dbReference type="ChEBI" id="CHEBI:59545"/>
        <dbReference type="EC" id="1.1.1.302"/>
    </reaction>
</comment>
<dbReference type="HOGENOM" id="CLU_036590_4_1_2"/>
<comment type="catalytic activity">
    <reaction evidence="7">
        <text>2,5-diamino-6-(1-D-ribitylamino)pyrimidin-4(3H)-one 5'-phosphate + NAD(+) = 2,5-diamino-6-(1-D-ribosylamino)pyrimidin-4(3H)-one 5'-phosphate + NADH + H(+)</text>
        <dbReference type="Rhea" id="RHEA:27274"/>
        <dbReference type="ChEBI" id="CHEBI:15378"/>
        <dbReference type="ChEBI" id="CHEBI:57540"/>
        <dbReference type="ChEBI" id="CHEBI:57945"/>
        <dbReference type="ChEBI" id="CHEBI:58890"/>
        <dbReference type="ChEBI" id="CHEBI:59545"/>
        <dbReference type="EC" id="1.1.1.302"/>
    </reaction>
</comment>
<evidence type="ECO:0000256" key="3">
    <source>
        <dbReference type="ARBA" id="ARBA00011738"/>
    </source>
</evidence>
<comment type="subunit">
    <text evidence="3">Homodimer.</text>
</comment>
<dbReference type="FunCoup" id="K0IMD8">
    <property type="interactions" value="71"/>
</dbReference>
<evidence type="ECO:0000256" key="7">
    <source>
        <dbReference type="ARBA" id="ARBA00047550"/>
    </source>
</evidence>
<dbReference type="STRING" id="1237085.Ngar_c32620"/>
<dbReference type="NCBIfam" id="TIGR01508">
    <property type="entry name" value="rib_reduct_arch"/>
    <property type="match status" value="1"/>
</dbReference>
<dbReference type="EC" id="1.1.1.302" evidence="9"/>
<evidence type="ECO:0000256" key="9">
    <source>
        <dbReference type="NCBIfam" id="TIGR01508"/>
    </source>
</evidence>
<dbReference type="SUPFAM" id="SSF53597">
    <property type="entry name" value="Dihydrofolate reductase-like"/>
    <property type="match status" value="1"/>
</dbReference>
<keyword evidence="5" id="KW-0521">NADP</keyword>
<dbReference type="PANTHER" id="PTHR38011">
    <property type="entry name" value="DIHYDROFOLATE REDUCTASE FAMILY PROTEIN (AFU_ORTHOLOGUE AFUA_8G06820)"/>
    <property type="match status" value="1"/>
</dbReference>
<organism evidence="11 12">
    <name type="scientific">Nitrososphaera gargensis (strain Ga9.2)</name>
    <dbReference type="NCBI Taxonomy" id="1237085"/>
    <lineage>
        <taxon>Archaea</taxon>
        <taxon>Nitrososphaerota</taxon>
        <taxon>Nitrososphaeria</taxon>
        <taxon>Nitrososphaerales</taxon>
        <taxon>Nitrososphaeraceae</taxon>
        <taxon>Nitrososphaera</taxon>
    </lineage>
</organism>
<sequence length="224" mass="24441">MRVIMNGAMTVDGKIATASGDSKISSKEDLVRVHKLRATVDAVVVGISTILADDPQLTVRLVKGKNPTRIIVDSRGRIPIDSQIMRTASKIKTIVAVTDQAPEEKIHKLEDMGAKVLVISEGKKGQSAAVPHGVNLKELFRRLEKMGLRRILVEGGGELNWSLLRLGLVDELTVTIAPRIAGGRLATTLVEGDGFDEIAQGIRLKLVKVERKKTGELLLRYRLL</sequence>
<dbReference type="PANTHER" id="PTHR38011:SF7">
    <property type="entry name" value="2,5-DIAMINO-6-RIBOSYLAMINO-4(3H)-PYRIMIDINONE 5'-PHOSPHATE REDUCTASE"/>
    <property type="match status" value="1"/>
</dbReference>
<evidence type="ECO:0000313" key="11">
    <source>
        <dbReference type="EMBL" id="AFU60177.1"/>
    </source>
</evidence>
<proteinExistence type="inferred from homology"/>
<name>K0IMD8_NITGG</name>
<evidence type="ECO:0000256" key="5">
    <source>
        <dbReference type="ARBA" id="ARBA00022857"/>
    </source>
</evidence>
<keyword evidence="6 11" id="KW-0560">Oxidoreductase</keyword>
<dbReference type="GO" id="GO:0009231">
    <property type="term" value="P:riboflavin biosynthetic process"/>
    <property type="evidence" value="ECO:0007669"/>
    <property type="project" value="UniProtKB-UniPathway"/>
</dbReference>
<evidence type="ECO:0000256" key="1">
    <source>
        <dbReference type="ARBA" id="ARBA00005104"/>
    </source>
</evidence>
<dbReference type="GeneID" id="13797072"/>
<gene>
    <name evidence="11" type="primary">ribD</name>
    <name evidence="11" type="ordered locus">Ngar_c32620</name>
</gene>
<dbReference type="InterPro" id="IPR002734">
    <property type="entry name" value="RibDG_C"/>
</dbReference>
<dbReference type="UniPathway" id="UPA00275"/>
<keyword evidence="11" id="KW-0378">Hydrolase</keyword>
<dbReference type="InterPro" id="IPR011549">
    <property type="entry name" value="RibD_C"/>
</dbReference>
<dbReference type="InterPro" id="IPR024072">
    <property type="entry name" value="DHFR-like_dom_sf"/>
</dbReference>
<accession>K0IMD8</accession>
<keyword evidence="12" id="KW-1185">Reference proteome</keyword>
<comment type="similarity">
    <text evidence="2">Belongs to the HTP reductase family.</text>
</comment>
<dbReference type="EMBL" id="CP002408">
    <property type="protein sequence ID" value="AFU60177.1"/>
    <property type="molecule type" value="Genomic_DNA"/>
</dbReference>